<evidence type="ECO:0000256" key="3">
    <source>
        <dbReference type="ARBA" id="ARBA00012438"/>
    </source>
</evidence>
<keyword evidence="8" id="KW-0812">Transmembrane</keyword>
<dbReference type="PROSITE" id="PS50109">
    <property type="entry name" value="HIS_KIN"/>
    <property type="match status" value="1"/>
</dbReference>
<evidence type="ECO:0000256" key="2">
    <source>
        <dbReference type="ARBA" id="ARBA00004370"/>
    </source>
</evidence>
<keyword evidence="7" id="KW-0902">Two-component regulatory system</keyword>
<dbReference type="PANTHER" id="PTHR45453:SF1">
    <property type="entry name" value="PHOSPHATE REGULON SENSOR PROTEIN PHOR"/>
    <property type="match status" value="1"/>
</dbReference>
<evidence type="ECO:0000313" key="10">
    <source>
        <dbReference type="EMBL" id="GFH41979.1"/>
    </source>
</evidence>
<dbReference type="SMART" id="SM00388">
    <property type="entry name" value="HisKA"/>
    <property type="match status" value="1"/>
</dbReference>
<dbReference type="InterPro" id="IPR003661">
    <property type="entry name" value="HisK_dim/P_dom"/>
</dbReference>
<keyword evidence="11" id="KW-1185">Reference proteome</keyword>
<evidence type="ECO:0000256" key="8">
    <source>
        <dbReference type="SAM" id="Phobius"/>
    </source>
</evidence>
<dbReference type="InterPro" id="IPR050351">
    <property type="entry name" value="BphY/WalK/GraS-like"/>
</dbReference>
<feature type="transmembrane region" description="Helical" evidence="8">
    <location>
        <begin position="20"/>
        <end position="38"/>
    </location>
</feature>
<dbReference type="InterPro" id="IPR004358">
    <property type="entry name" value="Sig_transdc_His_kin-like_C"/>
</dbReference>
<feature type="domain" description="Histidine kinase" evidence="9">
    <location>
        <begin position="324"/>
        <end position="532"/>
    </location>
</feature>
<evidence type="ECO:0000256" key="7">
    <source>
        <dbReference type="ARBA" id="ARBA00023012"/>
    </source>
</evidence>
<keyword evidence="6 10" id="KW-0418">Kinase</keyword>
<dbReference type="GO" id="GO:0016036">
    <property type="term" value="P:cellular response to phosphate starvation"/>
    <property type="evidence" value="ECO:0007669"/>
    <property type="project" value="TreeGrafter"/>
</dbReference>
<dbReference type="Gene3D" id="3.30.565.10">
    <property type="entry name" value="Histidine kinase-like ATPase, C-terminal domain"/>
    <property type="match status" value="1"/>
</dbReference>
<dbReference type="CDD" id="cd00075">
    <property type="entry name" value="HATPase"/>
    <property type="match status" value="1"/>
</dbReference>
<dbReference type="Pfam" id="PF00512">
    <property type="entry name" value="HisKA"/>
    <property type="match status" value="1"/>
</dbReference>
<dbReference type="AlphaFoldDB" id="A0A6A0B978"/>
<dbReference type="CDD" id="cd00082">
    <property type="entry name" value="HisKA"/>
    <property type="match status" value="1"/>
</dbReference>
<gene>
    <name evidence="10" type="primary">kinB</name>
    <name evidence="10" type="ORF">Hs30E_05300</name>
</gene>
<protein>
    <recommendedName>
        <fullName evidence="3">histidine kinase</fullName>
        <ecNumber evidence="3">2.7.13.3</ecNumber>
    </recommendedName>
</protein>
<dbReference type="GO" id="GO:0000155">
    <property type="term" value="F:phosphorelay sensor kinase activity"/>
    <property type="evidence" value="ECO:0007669"/>
    <property type="project" value="InterPro"/>
</dbReference>
<proteinExistence type="predicted"/>
<evidence type="ECO:0000256" key="5">
    <source>
        <dbReference type="ARBA" id="ARBA00022679"/>
    </source>
</evidence>
<comment type="subcellular location">
    <subcellularLocation>
        <location evidence="2">Membrane</location>
    </subcellularLocation>
</comment>
<dbReference type="RefSeq" id="WP_172207754.1">
    <property type="nucleotide sequence ID" value="NZ_BLLI01000009.1"/>
</dbReference>
<dbReference type="InterPro" id="IPR005467">
    <property type="entry name" value="His_kinase_dom"/>
</dbReference>
<comment type="catalytic activity">
    <reaction evidence="1">
        <text>ATP + protein L-histidine = ADP + protein N-phospho-L-histidine.</text>
        <dbReference type="EC" id="2.7.13.3"/>
    </reaction>
</comment>
<reference evidence="10 11" key="1">
    <citation type="submission" date="2020-02" db="EMBL/GenBank/DDBJ databases">
        <title>Draft genome sequence of Lactococcus sp. Hs30E4-3.</title>
        <authorList>
            <person name="Noda S."/>
            <person name="Yuki M."/>
            <person name="Ohkuma M."/>
        </authorList>
    </citation>
    <scope>NUCLEOTIDE SEQUENCE [LARGE SCALE GENOMIC DNA]</scope>
    <source>
        <strain evidence="10 11">Hs30E4-3</strain>
    </source>
</reference>
<dbReference type="PRINTS" id="PR00344">
    <property type="entry name" value="BCTRLSENSOR"/>
</dbReference>
<dbReference type="EMBL" id="BLLI01000009">
    <property type="protein sequence ID" value="GFH41979.1"/>
    <property type="molecule type" value="Genomic_DNA"/>
</dbReference>
<dbReference type="SUPFAM" id="SSF47384">
    <property type="entry name" value="Homodimeric domain of signal transducing histidine kinase"/>
    <property type="match status" value="1"/>
</dbReference>
<dbReference type="FunFam" id="3.30.565.10:FF:000006">
    <property type="entry name" value="Sensor histidine kinase WalK"/>
    <property type="match status" value="1"/>
</dbReference>
<keyword evidence="8" id="KW-0472">Membrane</keyword>
<dbReference type="EC" id="2.7.13.3" evidence="3"/>
<accession>A0A6A0B978</accession>
<evidence type="ECO:0000313" key="11">
    <source>
        <dbReference type="Proteomes" id="UP000480303"/>
    </source>
</evidence>
<dbReference type="PANTHER" id="PTHR45453">
    <property type="entry name" value="PHOSPHATE REGULON SENSOR PROTEIN PHOR"/>
    <property type="match status" value="1"/>
</dbReference>
<evidence type="ECO:0000256" key="4">
    <source>
        <dbReference type="ARBA" id="ARBA00022553"/>
    </source>
</evidence>
<evidence type="ECO:0000256" key="6">
    <source>
        <dbReference type="ARBA" id="ARBA00022777"/>
    </source>
</evidence>
<dbReference type="Pfam" id="PF02518">
    <property type="entry name" value="HATPase_c"/>
    <property type="match status" value="1"/>
</dbReference>
<name>A0A6A0B978_9LACT</name>
<dbReference type="SUPFAM" id="SSF55874">
    <property type="entry name" value="ATPase domain of HSP90 chaperone/DNA topoisomerase II/histidine kinase"/>
    <property type="match status" value="1"/>
</dbReference>
<dbReference type="InterPro" id="IPR036890">
    <property type="entry name" value="HATPase_C_sf"/>
</dbReference>
<evidence type="ECO:0000256" key="1">
    <source>
        <dbReference type="ARBA" id="ARBA00000085"/>
    </source>
</evidence>
<dbReference type="InterPro" id="IPR036097">
    <property type="entry name" value="HisK_dim/P_sf"/>
</dbReference>
<dbReference type="SMART" id="SM00387">
    <property type="entry name" value="HATPase_c"/>
    <property type="match status" value="1"/>
</dbReference>
<comment type="caution">
    <text evidence="10">The sequence shown here is derived from an EMBL/GenBank/DDBJ whole genome shotgun (WGS) entry which is preliminary data.</text>
</comment>
<dbReference type="GO" id="GO:0004721">
    <property type="term" value="F:phosphoprotein phosphatase activity"/>
    <property type="evidence" value="ECO:0007669"/>
    <property type="project" value="TreeGrafter"/>
</dbReference>
<organism evidence="10 11">
    <name type="scientific">Pseudolactococcus hodotermopsidis</name>
    <dbReference type="NCBI Taxonomy" id="2709157"/>
    <lineage>
        <taxon>Bacteria</taxon>
        <taxon>Bacillati</taxon>
        <taxon>Bacillota</taxon>
        <taxon>Bacilli</taxon>
        <taxon>Lactobacillales</taxon>
        <taxon>Streptococcaceae</taxon>
        <taxon>Pseudolactococcus</taxon>
    </lineage>
</organism>
<keyword evidence="5" id="KW-0808">Transferase</keyword>
<dbReference type="GO" id="GO:0005886">
    <property type="term" value="C:plasma membrane"/>
    <property type="evidence" value="ECO:0007669"/>
    <property type="project" value="TreeGrafter"/>
</dbReference>
<sequence length="532" mass="60570">MKIIPKQIKKKKKRTKLAKALLFTGFYFLATTIVVVLLNTHQMTVDTDNLVAHAYTISDVLEKTPNTHFDETIKILPLTHQNKAIKNIENGATFSRTLSQNTLKVTIPNYKKAILQNYIQVTAKRSSTLFETILIIIFTIGIYLIWAVQFIIRTQNQRHFETDTIAKIKNIRRSPLTQSYLISENDNKITTELNLLGDFIQNQAQSQTPTKQNLYEFIDYFEFPIFIYDLKGTIRSTNASFKNEFSDTKTLDIFSPYSDVLQFLVNKMLQPTRQERTFHFEKLNAYYVVDVLPLSTLNSLLMVTMIDVTAYKATLRAHNDFIANISHDFKTPLTAISGFADILAHDNGQLTPKKRQGFAQHIAKESKRLTNLVADTLEITRQTTNIKKTKVNLTQMTQDILKNYELAISKKSLQISTHLENVTIKSNEKHLYAILKNLIENAINYTPNTGHIIISIAKTTDKITFTVSDNGPGLSEIEKTRIFERFYRSDTSRNSDGTGLGLTIVKKNLAELGGTIEVQSVMGKGTTFTVRF</sequence>
<keyword evidence="4" id="KW-0597">Phosphoprotein</keyword>
<dbReference type="Proteomes" id="UP000480303">
    <property type="component" value="Unassembled WGS sequence"/>
</dbReference>
<dbReference type="Gene3D" id="1.10.287.130">
    <property type="match status" value="1"/>
</dbReference>
<evidence type="ECO:0000259" key="9">
    <source>
        <dbReference type="PROSITE" id="PS50109"/>
    </source>
</evidence>
<feature type="transmembrane region" description="Helical" evidence="8">
    <location>
        <begin position="133"/>
        <end position="152"/>
    </location>
</feature>
<dbReference type="InterPro" id="IPR003594">
    <property type="entry name" value="HATPase_dom"/>
</dbReference>
<keyword evidence="8" id="KW-1133">Transmembrane helix</keyword>